<dbReference type="Pfam" id="PF00990">
    <property type="entry name" value="GGDEF"/>
    <property type="match status" value="1"/>
</dbReference>
<feature type="domain" description="GGDEF" evidence="1">
    <location>
        <begin position="1"/>
        <end position="55"/>
    </location>
</feature>
<protein>
    <submittedName>
        <fullName evidence="2">Probable diguanylate cyclase YcdT</fullName>
        <ecNumber evidence="2">2.7.7.65</ecNumber>
    </submittedName>
</protein>
<dbReference type="Gene3D" id="3.30.70.270">
    <property type="match status" value="1"/>
</dbReference>
<accession>A0A485A512</accession>
<dbReference type="InterPro" id="IPR043128">
    <property type="entry name" value="Rev_trsase/Diguanyl_cyclase"/>
</dbReference>
<evidence type="ECO:0000259" key="1">
    <source>
        <dbReference type="PROSITE" id="PS50887"/>
    </source>
</evidence>
<dbReference type="InterPro" id="IPR029787">
    <property type="entry name" value="Nucleotide_cyclase"/>
</dbReference>
<dbReference type="Proteomes" id="UP000401081">
    <property type="component" value="Unassembled WGS sequence"/>
</dbReference>
<keyword evidence="2" id="KW-0808">Transferase</keyword>
<keyword evidence="2" id="KW-0548">Nucleotidyltransferase</keyword>
<evidence type="ECO:0000313" key="2">
    <source>
        <dbReference type="EMBL" id="VFS54858.1"/>
    </source>
</evidence>
<sequence>MDLDRFKLINDAWGHHVGDNLLVSVANRMSACLSPKMTLARIGGDEFILLAPQLQ</sequence>
<proteinExistence type="predicted"/>
<dbReference type="InterPro" id="IPR052163">
    <property type="entry name" value="DGC-Regulatory_Protein"/>
</dbReference>
<reference evidence="2 3" key="1">
    <citation type="submission" date="2019-03" db="EMBL/GenBank/DDBJ databases">
        <authorList>
            <consortium name="Pathogen Informatics"/>
        </authorList>
    </citation>
    <scope>NUCLEOTIDE SEQUENCE [LARGE SCALE GENOMIC DNA]</scope>
    <source>
        <strain evidence="2 3">NCTC12993</strain>
    </source>
</reference>
<dbReference type="NCBIfam" id="TIGR00254">
    <property type="entry name" value="GGDEF"/>
    <property type="match status" value="1"/>
</dbReference>
<dbReference type="PANTHER" id="PTHR46663">
    <property type="entry name" value="DIGUANYLATE CYCLASE DGCT-RELATED"/>
    <property type="match status" value="1"/>
</dbReference>
<dbReference type="AlphaFoldDB" id="A0A485A512"/>
<organism evidence="2 3">
    <name type="scientific">Kluyvera cryocrescens</name>
    <name type="common">Kluyvera citrophila</name>
    <dbReference type="NCBI Taxonomy" id="580"/>
    <lineage>
        <taxon>Bacteria</taxon>
        <taxon>Pseudomonadati</taxon>
        <taxon>Pseudomonadota</taxon>
        <taxon>Gammaproteobacteria</taxon>
        <taxon>Enterobacterales</taxon>
        <taxon>Enterobacteriaceae</taxon>
        <taxon>Kluyvera</taxon>
    </lineage>
</organism>
<dbReference type="EMBL" id="CAADJD010000001">
    <property type="protein sequence ID" value="VFS54858.1"/>
    <property type="molecule type" value="Genomic_DNA"/>
</dbReference>
<gene>
    <name evidence="2" type="primary">ycdT_1</name>
    <name evidence="2" type="ORF">NCTC12993_00058</name>
</gene>
<dbReference type="SUPFAM" id="SSF55073">
    <property type="entry name" value="Nucleotide cyclase"/>
    <property type="match status" value="1"/>
</dbReference>
<name>A0A485A512_KLUCR</name>
<dbReference type="PROSITE" id="PS50887">
    <property type="entry name" value="GGDEF"/>
    <property type="match status" value="1"/>
</dbReference>
<dbReference type="EC" id="2.7.7.65" evidence="2"/>
<dbReference type="PANTHER" id="PTHR46663:SF3">
    <property type="entry name" value="SLL0267 PROTEIN"/>
    <property type="match status" value="1"/>
</dbReference>
<dbReference type="GO" id="GO:0052621">
    <property type="term" value="F:diguanylate cyclase activity"/>
    <property type="evidence" value="ECO:0007669"/>
    <property type="project" value="UniProtKB-EC"/>
</dbReference>
<keyword evidence="3" id="KW-1185">Reference proteome</keyword>
<dbReference type="InterPro" id="IPR000160">
    <property type="entry name" value="GGDEF_dom"/>
</dbReference>
<evidence type="ECO:0000313" key="3">
    <source>
        <dbReference type="Proteomes" id="UP000401081"/>
    </source>
</evidence>
<dbReference type="CDD" id="cd01949">
    <property type="entry name" value="GGDEF"/>
    <property type="match status" value="1"/>
</dbReference>